<feature type="region of interest" description="Disordered" evidence="1">
    <location>
        <begin position="113"/>
        <end position="133"/>
    </location>
</feature>
<evidence type="ECO:0000313" key="3">
    <source>
        <dbReference type="EMBL" id="MFC0386986.1"/>
    </source>
</evidence>
<name>A0ABV6ITP8_9PROT</name>
<organism evidence="3 4">
    <name type="scientific">Muricoccus vinaceus</name>
    <dbReference type="NCBI Taxonomy" id="424704"/>
    <lineage>
        <taxon>Bacteria</taxon>
        <taxon>Pseudomonadati</taxon>
        <taxon>Pseudomonadota</taxon>
        <taxon>Alphaproteobacteria</taxon>
        <taxon>Acetobacterales</taxon>
        <taxon>Roseomonadaceae</taxon>
        <taxon>Muricoccus</taxon>
    </lineage>
</organism>
<dbReference type="NCBIfam" id="NF006169">
    <property type="entry name" value="PRK08310.1"/>
    <property type="match status" value="1"/>
</dbReference>
<protein>
    <submittedName>
        <fullName evidence="3">Amidase</fullName>
        <ecNumber evidence="3">3.5.1.4</ecNumber>
    </submittedName>
</protein>
<dbReference type="PANTHER" id="PTHR46310:SF7">
    <property type="entry name" value="AMIDASE 1"/>
    <property type="match status" value="1"/>
</dbReference>
<evidence type="ECO:0000256" key="1">
    <source>
        <dbReference type="SAM" id="MobiDB-lite"/>
    </source>
</evidence>
<comment type="caution">
    <text evidence="3">The sequence shown here is derived from an EMBL/GenBank/DDBJ whole genome shotgun (WGS) entry which is preliminary data.</text>
</comment>
<dbReference type="GO" id="GO:0004040">
    <property type="term" value="F:amidase activity"/>
    <property type="evidence" value="ECO:0007669"/>
    <property type="project" value="UniProtKB-EC"/>
</dbReference>
<dbReference type="RefSeq" id="WP_377051987.1">
    <property type="nucleotide sequence ID" value="NZ_JBHLVZ010000043.1"/>
</dbReference>
<dbReference type="SUPFAM" id="SSF75304">
    <property type="entry name" value="Amidase signature (AS) enzymes"/>
    <property type="match status" value="1"/>
</dbReference>
<dbReference type="InterPro" id="IPR020556">
    <property type="entry name" value="Amidase_CS"/>
</dbReference>
<dbReference type="PROSITE" id="PS00571">
    <property type="entry name" value="AMIDASES"/>
    <property type="match status" value="1"/>
</dbReference>
<feature type="domain" description="Amidase" evidence="2">
    <location>
        <begin position="304"/>
        <end position="400"/>
    </location>
</feature>
<dbReference type="EC" id="3.5.1.4" evidence="3"/>
<keyword evidence="4" id="KW-1185">Reference proteome</keyword>
<sequence>MAGLIAAHARPIHNTEERPRVTDALNAFTPGPQPRVEGAPGGPLSGITFAAKDLFDVAGFPTAAGNPDWARTHPVPTRHADAVATLLAAGATLSGKTHTDELAFSLNGENAHYGTPANPRAPGRIPGGSSSGSASAVAGGAVDTALGTDTGGSVRVPASYCGLFGIRTTHGAVPVGGLVPLAPRFDVVGWFAREAGLLARIGRALLPAGQAAPITRLLRLEDAFALAGEAVTQALAPAVAQLAGRLPVESTRLAPEPEGLSGWFGHFRVLQGRDAWRTHGEWVAAVEPAFGPGIRDRFAWAASLTGEMGEAAEAGRQAALRALDAALTPGTALLLPTAPGIAPRLATPAAELDAFRTRAMTLTCIAGLGGLPQVSMPVGLLDGCPVGLSVIGPRGADLALMEAVEGWALPLA</sequence>
<accession>A0ABV6ITP8</accession>
<reference evidence="3 4" key="1">
    <citation type="submission" date="2024-09" db="EMBL/GenBank/DDBJ databases">
        <authorList>
            <person name="Sun Q."/>
            <person name="Mori K."/>
        </authorList>
    </citation>
    <scope>NUCLEOTIDE SEQUENCE [LARGE SCALE GENOMIC DNA]</scope>
    <source>
        <strain evidence="3 4">CCM 7468</strain>
    </source>
</reference>
<dbReference type="Pfam" id="PF01425">
    <property type="entry name" value="Amidase"/>
    <property type="match status" value="2"/>
</dbReference>
<evidence type="ECO:0000259" key="2">
    <source>
        <dbReference type="Pfam" id="PF01425"/>
    </source>
</evidence>
<feature type="domain" description="Amidase" evidence="2">
    <location>
        <begin position="38"/>
        <end position="196"/>
    </location>
</feature>
<dbReference type="InterPro" id="IPR023631">
    <property type="entry name" value="Amidase_dom"/>
</dbReference>
<proteinExistence type="predicted"/>
<keyword evidence="3" id="KW-0378">Hydrolase</keyword>
<gene>
    <name evidence="3" type="ORF">ACFFIC_15720</name>
</gene>
<dbReference type="Gene3D" id="3.90.1300.10">
    <property type="entry name" value="Amidase signature (AS) domain"/>
    <property type="match status" value="1"/>
</dbReference>
<evidence type="ECO:0000313" key="4">
    <source>
        <dbReference type="Proteomes" id="UP001589789"/>
    </source>
</evidence>
<dbReference type="EMBL" id="JBHLVZ010000043">
    <property type="protein sequence ID" value="MFC0386986.1"/>
    <property type="molecule type" value="Genomic_DNA"/>
</dbReference>
<dbReference type="PANTHER" id="PTHR46310">
    <property type="entry name" value="AMIDASE 1"/>
    <property type="match status" value="1"/>
</dbReference>
<dbReference type="InterPro" id="IPR036928">
    <property type="entry name" value="AS_sf"/>
</dbReference>
<dbReference type="Proteomes" id="UP001589789">
    <property type="component" value="Unassembled WGS sequence"/>
</dbReference>